<dbReference type="Pfam" id="PF26207">
    <property type="entry name" value="Phage_phiTE_015"/>
    <property type="match status" value="1"/>
</dbReference>
<proteinExistence type="predicted"/>
<organism evidence="1 2">
    <name type="scientific">Pseudomonas putida</name>
    <name type="common">Arthrobacter siderocapsulatus</name>
    <dbReference type="NCBI Taxonomy" id="303"/>
    <lineage>
        <taxon>Bacteria</taxon>
        <taxon>Pseudomonadati</taxon>
        <taxon>Pseudomonadota</taxon>
        <taxon>Gammaproteobacteria</taxon>
        <taxon>Pseudomonadales</taxon>
        <taxon>Pseudomonadaceae</taxon>
        <taxon>Pseudomonas</taxon>
    </lineage>
</organism>
<dbReference type="RefSeq" id="WP_182815666.1">
    <property type="nucleotide sequence ID" value="NZ_AP022227.1"/>
</dbReference>
<dbReference type="AlphaFoldDB" id="A0A6S5TWJ0"/>
<reference evidence="1 2" key="1">
    <citation type="submission" date="2019-12" db="EMBL/GenBank/DDBJ databases">
        <title>complete genome sequences of Pseudomonas putida str. WP8-W18-CRE-01 isolated from wastewater treatment plant effluent.</title>
        <authorList>
            <person name="Sekizuka T."/>
            <person name="Itokawa K."/>
            <person name="Yatsu K."/>
            <person name="Inamine Y."/>
            <person name="Kuroda M."/>
        </authorList>
    </citation>
    <scope>NUCLEOTIDE SEQUENCE [LARGE SCALE GENOMIC DNA]</scope>
    <source>
        <strain evidence="1 2">WP8-W18-CRE-01</strain>
    </source>
</reference>
<dbReference type="Proteomes" id="UP000515680">
    <property type="component" value="Chromosome"/>
</dbReference>
<sequence>MDTNKMRDMSREQFEKFALSAEGGLFAGHLAKGEDGEYLNYAAQCYWLFWQASREAVVVELGAPSHWVADYAACGGGMNVFDAEKAAKVTDPMCSKTPSYTIHALEKAGLKVAP</sequence>
<evidence type="ECO:0000313" key="2">
    <source>
        <dbReference type="Proteomes" id="UP000515680"/>
    </source>
</evidence>
<gene>
    <name evidence="1" type="ORF">WP8W18C01_32430</name>
</gene>
<dbReference type="EMBL" id="AP022227">
    <property type="protein sequence ID" value="BBT40902.1"/>
    <property type="molecule type" value="Genomic_DNA"/>
</dbReference>
<name>A0A6S5TWJ0_PSEPU</name>
<evidence type="ECO:0000313" key="1">
    <source>
        <dbReference type="EMBL" id="BBT40902.1"/>
    </source>
</evidence>
<dbReference type="InterPro" id="IPR058601">
    <property type="entry name" value="Phage_phiTE_015-like"/>
</dbReference>
<accession>A0A6S5TWJ0</accession>
<protein>
    <submittedName>
        <fullName evidence="1">Uncharacterized protein</fullName>
    </submittedName>
</protein>